<evidence type="ECO:0000313" key="2">
    <source>
        <dbReference type="Proteomes" id="UP001428341"/>
    </source>
</evidence>
<name>A0AAP0LY60_9ROSI</name>
<gene>
    <name evidence="1" type="ORF">WN944_003213</name>
</gene>
<dbReference type="EMBL" id="JBCGBO010000006">
    <property type="protein sequence ID" value="KAK9192520.1"/>
    <property type="molecule type" value="Genomic_DNA"/>
</dbReference>
<sequence length="117" mass="13576">MNMKRLETKWWGCFGEASLESCSGQEFNMDTDSQGRRCLYHAWFNDPPAWATSYVKPLYMESNEFLEDIIAGAGSKYIEPERTPLTIDEIIASYRVSDHYKDVMRIVNDDDKKHLIG</sequence>
<reference evidence="1 2" key="1">
    <citation type="submission" date="2024-05" db="EMBL/GenBank/DDBJ databases">
        <title>Haplotype-resolved chromosome-level genome assembly of Huyou (Citrus changshanensis).</title>
        <authorList>
            <person name="Miao C."/>
            <person name="Chen W."/>
            <person name="Wu Y."/>
            <person name="Wang L."/>
            <person name="Zhao S."/>
            <person name="Grierson D."/>
            <person name="Xu C."/>
            <person name="Chen K."/>
        </authorList>
    </citation>
    <scope>NUCLEOTIDE SEQUENCE [LARGE SCALE GENOMIC DNA]</scope>
    <source>
        <strain evidence="1">01-14</strain>
        <tissue evidence="1">Leaf</tissue>
    </source>
</reference>
<dbReference type="Proteomes" id="UP001428341">
    <property type="component" value="Unassembled WGS sequence"/>
</dbReference>
<protein>
    <submittedName>
        <fullName evidence="1">Uncharacterized protein</fullName>
    </submittedName>
</protein>
<keyword evidence="2" id="KW-1185">Reference proteome</keyword>
<comment type="caution">
    <text evidence="1">The sequence shown here is derived from an EMBL/GenBank/DDBJ whole genome shotgun (WGS) entry which is preliminary data.</text>
</comment>
<evidence type="ECO:0000313" key="1">
    <source>
        <dbReference type="EMBL" id="KAK9192520.1"/>
    </source>
</evidence>
<organism evidence="1 2">
    <name type="scientific">Citrus x changshan-huyou</name>
    <dbReference type="NCBI Taxonomy" id="2935761"/>
    <lineage>
        <taxon>Eukaryota</taxon>
        <taxon>Viridiplantae</taxon>
        <taxon>Streptophyta</taxon>
        <taxon>Embryophyta</taxon>
        <taxon>Tracheophyta</taxon>
        <taxon>Spermatophyta</taxon>
        <taxon>Magnoliopsida</taxon>
        <taxon>eudicotyledons</taxon>
        <taxon>Gunneridae</taxon>
        <taxon>Pentapetalae</taxon>
        <taxon>rosids</taxon>
        <taxon>malvids</taxon>
        <taxon>Sapindales</taxon>
        <taxon>Rutaceae</taxon>
        <taxon>Aurantioideae</taxon>
        <taxon>Citrus</taxon>
    </lineage>
</organism>
<accession>A0AAP0LY60</accession>
<dbReference type="AlphaFoldDB" id="A0AAP0LY60"/>
<proteinExistence type="predicted"/>